<dbReference type="SUPFAM" id="SSF52266">
    <property type="entry name" value="SGNH hydrolase"/>
    <property type="match status" value="1"/>
</dbReference>
<accession>A0A017TCF2</accession>
<evidence type="ECO:0000313" key="3">
    <source>
        <dbReference type="Proteomes" id="UP000019678"/>
    </source>
</evidence>
<dbReference type="AlphaFoldDB" id="A0A017TCF2"/>
<evidence type="ECO:0000313" key="2">
    <source>
        <dbReference type="EMBL" id="EYF06963.1"/>
    </source>
</evidence>
<name>A0A017TCF2_9BACT</name>
<evidence type="ECO:0000256" key="1">
    <source>
        <dbReference type="SAM" id="MobiDB-lite"/>
    </source>
</evidence>
<gene>
    <name evidence="2" type="ORF">CAP_1222</name>
</gene>
<dbReference type="eggNOG" id="COG5301">
    <property type="taxonomic scope" value="Bacteria"/>
</dbReference>
<comment type="caution">
    <text evidence="2">The sequence shown here is derived from an EMBL/GenBank/DDBJ whole genome shotgun (WGS) entry which is preliminary data.</text>
</comment>
<feature type="compositionally biased region" description="Gly residues" evidence="1">
    <location>
        <begin position="180"/>
        <end position="216"/>
    </location>
</feature>
<dbReference type="Proteomes" id="UP000019678">
    <property type="component" value="Unassembled WGS sequence"/>
</dbReference>
<keyword evidence="3" id="KW-1185">Reference proteome</keyword>
<feature type="region of interest" description="Disordered" evidence="1">
    <location>
        <begin position="117"/>
        <end position="154"/>
    </location>
</feature>
<dbReference type="Gene3D" id="3.40.50.1110">
    <property type="entry name" value="SGNH hydrolase"/>
    <property type="match status" value="1"/>
</dbReference>
<feature type="region of interest" description="Disordered" evidence="1">
    <location>
        <begin position="175"/>
        <end position="219"/>
    </location>
</feature>
<dbReference type="EMBL" id="ASRX01000013">
    <property type="protein sequence ID" value="EYF06963.1"/>
    <property type="molecule type" value="Genomic_DNA"/>
</dbReference>
<organism evidence="2 3">
    <name type="scientific">Chondromyces apiculatus DSM 436</name>
    <dbReference type="NCBI Taxonomy" id="1192034"/>
    <lineage>
        <taxon>Bacteria</taxon>
        <taxon>Pseudomonadati</taxon>
        <taxon>Myxococcota</taxon>
        <taxon>Polyangia</taxon>
        <taxon>Polyangiales</taxon>
        <taxon>Polyangiaceae</taxon>
        <taxon>Chondromyces</taxon>
    </lineage>
</organism>
<proteinExistence type="predicted"/>
<reference evidence="2 3" key="1">
    <citation type="submission" date="2013-05" db="EMBL/GenBank/DDBJ databases">
        <title>Genome assembly of Chondromyces apiculatus DSM 436.</title>
        <authorList>
            <person name="Sharma G."/>
            <person name="Khatri I."/>
            <person name="Kaur C."/>
            <person name="Mayilraj S."/>
            <person name="Subramanian S."/>
        </authorList>
    </citation>
    <scope>NUCLEOTIDE SEQUENCE [LARGE SCALE GENOMIC DNA]</scope>
    <source>
        <strain evidence="2 3">DSM 436</strain>
    </source>
</reference>
<dbReference type="STRING" id="1192034.CAP_1222"/>
<dbReference type="InterPro" id="IPR036514">
    <property type="entry name" value="SGNH_hydro_sf"/>
</dbReference>
<evidence type="ECO:0008006" key="4">
    <source>
        <dbReference type="Google" id="ProtNLM"/>
    </source>
</evidence>
<dbReference type="GO" id="GO:0016788">
    <property type="term" value="F:hydrolase activity, acting on ester bonds"/>
    <property type="evidence" value="ECO:0007669"/>
    <property type="project" value="UniProtKB-ARBA"/>
</dbReference>
<sequence>MAVTACRKTKHPAQIPRAHRALVPGDAFLRLLREWPQLREIGLHEGLHPIGPPEGDERLGGHGAVVGEAFEALRCVLEVGGMQALESAIEGVGRHACKMSPSTSRCHPLRLHGTRVRGWPPRMHLHATSLRSSPDHRHRKLSSARDGSPAAKDSTMRLSLSSLLVFTLLAACSSDPGPSSTGGGGQGQGGQGGGQGGHAGHAGGSGGGSGGEGGGVTVSPPPYDVVGIVGTGQSLSVGVSGNPVLSTTQPYGNLKLDDAGSDPKYDGQGDVLSLVPLTEPVRGGLTGLPAGPYPNNIFGETIHAGMANQLSATAMEHGFDYTSAHTVIGESGQSITVIEKNGTGKAYAATLYEVEAIKALTAAAGQSYGVAAITLTHGETDTADPTYAAQIHQLWADYNTDLPAITGQTAPIPMLVTQQSTFPGQAGARSVSTVAQWRLGLDYPGEILCVGPKYQYGYAGDRVHLDAPGYVRLGEKNAEVLARISLLNQTWKPLQPRAMSRNGATITLDFDVPDPPLAWEETITPPHQVANTAWANGRGFEVEDTTGPLTIASVAIEGLAVKITLAAPPAGQNLVVRYAMTQDVDGFTGGTADARRGQLRDSDPFEGQSKQTVMSTVTSGSAQITGPAGAFAARAVGDLVSGGGLPEGTVVLTKASNEALVLSQPFPGASGAADLTFHHDHRNYCVQFEMAE</sequence>
<protein>
    <recommendedName>
        <fullName evidence="4">Sialate O-acetylesterase domain-containing protein</fullName>
    </recommendedName>
</protein>